<accession>A0ACC1QM54</accession>
<dbReference type="EMBL" id="JANAKD010001402">
    <property type="protein sequence ID" value="KAJ3479818.1"/>
    <property type="molecule type" value="Genomic_DNA"/>
</dbReference>
<sequence>MTTANNEVEEFLRAHPQLLVGRAAWEEASNAISDYDTFYAISKPFPSMVVYQKICSKSNRVIVAAALISDERAEAHYQRIAKPQAKGCVCPEGDCSEWQLRCYACAWANDESCATQVAGICICTKLKALLVKRIPPSLCKSKVSELLLCLGTRTCDEAQAELGPKSPNRLHHMPSPDDSSGEKPLRPILPVPKLQPVEPPDWEFMEAGRYLPLLSHTKNANNPKQALLAPELFQLSRVVSRNNFIMTITLHRISSISALHGVPVRPGELPVTGHLWKKVYRYLAKGVADLNNNIQSNAPVVKIMAGISTLLGSEMMINDSIWRAHLQGVTAFLEKCGGIDTYLREAPPGHRAVQFCCVLGILANTTSPAHDQLLGFHRLSDEQVLRVYSIHFFNLLACPSPLFIELQRITRLRLAVFQIPGSEITSLVPIAMGIAKRLAYFSPDHWTETYDIPSGPARSLLARLFKDAITMYAVLSLPPVLGGLFGPGHELGGKQRVELRERLLEGMEEANRTYRRFDSLFWIVAVLGVALHDGTKEDKRRVISMIEWIMEKPTYTGPLTLLNLLKLFWSLGDPTWDGCFYEPTHVMA</sequence>
<protein>
    <submittedName>
        <fullName evidence="1">Uncharacterized protein</fullName>
    </submittedName>
</protein>
<evidence type="ECO:0000313" key="1">
    <source>
        <dbReference type="EMBL" id="KAJ3479818.1"/>
    </source>
</evidence>
<dbReference type="Proteomes" id="UP001148737">
    <property type="component" value="Unassembled WGS sequence"/>
</dbReference>
<name>A0ACC1QM54_9HYPO</name>
<organism evidence="1 2">
    <name type="scientific">Lecanicillium saksenae</name>
    <dbReference type="NCBI Taxonomy" id="468837"/>
    <lineage>
        <taxon>Eukaryota</taxon>
        <taxon>Fungi</taxon>
        <taxon>Dikarya</taxon>
        <taxon>Ascomycota</taxon>
        <taxon>Pezizomycotina</taxon>
        <taxon>Sordariomycetes</taxon>
        <taxon>Hypocreomycetidae</taxon>
        <taxon>Hypocreales</taxon>
        <taxon>Cordycipitaceae</taxon>
        <taxon>Lecanicillium</taxon>
    </lineage>
</organism>
<reference evidence="1" key="1">
    <citation type="submission" date="2022-07" db="EMBL/GenBank/DDBJ databases">
        <title>Genome Sequence of Lecanicillium saksenae.</title>
        <authorList>
            <person name="Buettner E."/>
        </authorList>
    </citation>
    <scope>NUCLEOTIDE SEQUENCE</scope>
    <source>
        <strain evidence="1">VT-O1</strain>
    </source>
</reference>
<evidence type="ECO:0000313" key="2">
    <source>
        <dbReference type="Proteomes" id="UP001148737"/>
    </source>
</evidence>
<comment type="caution">
    <text evidence="1">The sequence shown here is derived from an EMBL/GenBank/DDBJ whole genome shotgun (WGS) entry which is preliminary data.</text>
</comment>
<keyword evidence="2" id="KW-1185">Reference proteome</keyword>
<proteinExistence type="predicted"/>
<gene>
    <name evidence="1" type="ORF">NLG97_g8224</name>
</gene>